<evidence type="ECO:0000313" key="2">
    <source>
        <dbReference type="EMBL" id="KAK3369431.1"/>
    </source>
</evidence>
<gene>
    <name evidence="2" type="ORF">B0T24DRAFT_632565</name>
</gene>
<accession>A0AAE0N3E2</accession>
<evidence type="ECO:0000313" key="3">
    <source>
        <dbReference type="Proteomes" id="UP001287356"/>
    </source>
</evidence>
<protein>
    <submittedName>
        <fullName evidence="2">Uncharacterized protein</fullName>
    </submittedName>
</protein>
<dbReference type="EMBL" id="JAULSN010000006">
    <property type="protein sequence ID" value="KAK3369431.1"/>
    <property type="molecule type" value="Genomic_DNA"/>
</dbReference>
<proteinExistence type="predicted"/>
<evidence type="ECO:0000256" key="1">
    <source>
        <dbReference type="SAM" id="MobiDB-lite"/>
    </source>
</evidence>
<organism evidence="2 3">
    <name type="scientific">Lasiosphaeria ovina</name>
    <dbReference type="NCBI Taxonomy" id="92902"/>
    <lineage>
        <taxon>Eukaryota</taxon>
        <taxon>Fungi</taxon>
        <taxon>Dikarya</taxon>
        <taxon>Ascomycota</taxon>
        <taxon>Pezizomycotina</taxon>
        <taxon>Sordariomycetes</taxon>
        <taxon>Sordariomycetidae</taxon>
        <taxon>Sordariales</taxon>
        <taxon>Lasiosphaeriaceae</taxon>
        <taxon>Lasiosphaeria</taxon>
    </lineage>
</organism>
<feature type="compositionally biased region" description="Basic and acidic residues" evidence="1">
    <location>
        <begin position="223"/>
        <end position="237"/>
    </location>
</feature>
<keyword evidence="3" id="KW-1185">Reference proteome</keyword>
<comment type="caution">
    <text evidence="2">The sequence shown here is derived from an EMBL/GenBank/DDBJ whole genome shotgun (WGS) entry which is preliminary data.</text>
</comment>
<reference evidence="2" key="2">
    <citation type="submission" date="2023-06" db="EMBL/GenBank/DDBJ databases">
        <authorList>
            <consortium name="Lawrence Berkeley National Laboratory"/>
            <person name="Haridas S."/>
            <person name="Hensen N."/>
            <person name="Bonometti L."/>
            <person name="Westerberg I."/>
            <person name="Brannstrom I.O."/>
            <person name="Guillou S."/>
            <person name="Cros-Aarteil S."/>
            <person name="Calhoun S."/>
            <person name="Kuo A."/>
            <person name="Mondo S."/>
            <person name="Pangilinan J."/>
            <person name="Riley R."/>
            <person name="Labutti K."/>
            <person name="Andreopoulos B."/>
            <person name="Lipzen A."/>
            <person name="Chen C."/>
            <person name="Yanf M."/>
            <person name="Daum C."/>
            <person name="Ng V."/>
            <person name="Clum A."/>
            <person name="Steindorff A."/>
            <person name="Ohm R."/>
            <person name="Martin F."/>
            <person name="Silar P."/>
            <person name="Natvig D."/>
            <person name="Lalanne C."/>
            <person name="Gautier V."/>
            <person name="Ament-Velasquez S.L."/>
            <person name="Kruys A."/>
            <person name="Hutchinson M.I."/>
            <person name="Powell A.J."/>
            <person name="Barry K."/>
            <person name="Miller A.N."/>
            <person name="Grigoriev I.V."/>
            <person name="Debuchy R."/>
            <person name="Gladieux P."/>
            <person name="Thoren M.H."/>
            <person name="Johannesson H."/>
        </authorList>
    </citation>
    <scope>NUCLEOTIDE SEQUENCE</scope>
    <source>
        <strain evidence="2">CBS 958.72</strain>
    </source>
</reference>
<dbReference type="AlphaFoldDB" id="A0AAE0N3E2"/>
<feature type="region of interest" description="Disordered" evidence="1">
    <location>
        <begin position="52"/>
        <end position="114"/>
    </location>
</feature>
<feature type="compositionally biased region" description="Polar residues" evidence="1">
    <location>
        <begin position="52"/>
        <end position="67"/>
    </location>
</feature>
<name>A0AAE0N3E2_9PEZI</name>
<dbReference type="Proteomes" id="UP001287356">
    <property type="component" value="Unassembled WGS sequence"/>
</dbReference>
<sequence>MTPPNTPDLKVITSVTKEEIDAQLDAMRPEDFVVGSPLSVFQNIDDSSTASQLAVQPLKKNQTQEQRPASEAQGRNEAYLPSNQGHTGGIRAQNVFPLPTTAPATNPNLVPSHNFPSGANLHRQNTVATTIPPFPWEPLPRPPAYGFHRHSPVPTTQAPHRVNHDHLQPTHCGSYYDFGTRSDSAMNTTSGPLHYYWQGLTLPPGPACCLFPSSPDHAVSRSRPRDETQEKEDTWDTKRRKLVHFTN</sequence>
<feature type="compositionally biased region" description="Low complexity" evidence="1">
    <location>
        <begin position="97"/>
        <end position="109"/>
    </location>
</feature>
<reference evidence="2" key="1">
    <citation type="journal article" date="2023" name="Mol. Phylogenet. Evol.">
        <title>Genome-scale phylogeny and comparative genomics of the fungal order Sordariales.</title>
        <authorList>
            <person name="Hensen N."/>
            <person name="Bonometti L."/>
            <person name="Westerberg I."/>
            <person name="Brannstrom I.O."/>
            <person name="Guillou S."/>
            <person name="Cros-Aarteil S."/>
            <person name="Calhoun S."/>
            <person name="Haridas S."/>
            <person name="Kuo A."/>
            <person name="Mondo S."/>
            <person name="Pangilinan J."/>
            <person name="Riley R."/>
            <person name="LaButti K."/>
            <person name="Andreopoulos B."/>
            <person name="Lipzen A."/>
            <person name="Chen C."/>
            <person name="Yan M."/>
            <person name="Daum C."/>
            <person name="Ng V."/>
            <person name="Clum A."/>
            <person name="Steindorff A."/>
            <person name="Ohm R.A."/>
            <person name="Martin F."/>
            <person name="Silar P."/>
            <person name="Natvig D.O."/>
            <person name="Lalanne C."/>
            <person name="Gautier V."/>
            <person name="Ament-Velasquez S.L."/>
            <person name="Kruys A."/>
            <person name="Hutchinson M.I."/>
            <person name="Powell A.J."/>
            <person name="Barry K."/>
            <person name="Miller A.N."/>
            <person name="Grigoriev I.V."/>
            <person name="Debuchy R."/>
            <person name="Gladieux P."/>
            <person name="Hiltunen Thoren M."/>
            <person name="Johannesson H."/>
        </authorList>
    </citation>
    <scope>NUCLEOTIDE SEQUENCE</scope>
    <source>
        <strain evidence="2">CBS 958.72</strain>
    </source>
</reference>
<feature type="region of interest" description="Disordered" evidence="1">
    <location>
        <begin position="213"/>
        <end position="238"/>
    </location>
</feature>